<dbReference type="AlphaFoldDB" id="A0A7C4XMP9"/>
<dbReference type="GO" id="GO:0033179">
    <property type="term" value="C:proton-transporting V-type ATPase, V0 domain"/>
    <property type="evidence" value="ECO:0007669"/>
    <property type="project" value="InterPro"/>
</dbReference>
<dbReference type="Gene3D" id="3.30.70.2750">
    <property type="match status" value="1"/>
</dbReference>
<feature type="transmembrane region" description="Helical" evidence="9">
    <location>
        <begin position="580"/>
        <end position="601"/>
    </location>
</feature>
<proteinExistence type="inferred from homology"/>
<feature type="transmembrane region" description="Helical" evidence="9">
    <location>
        <begin position="383"/>
        <end position="405"/>
    </location>
</feature>
<keyword evidence="4 9" id="KW-0812">Transmembrane</keyword>
<evidence type="ECO:0000256" key="8">
    <source>
        <dbReference type="SAM" id="Coils"/>
    </source>
</evidence>
<dbReference type="PANTHER" id="PTHR11629">
    <property type="entry name" value="VACUOLAR PROTON ATPASES"/>
    <property type="match status" value="1"/>
</dbReference>
<gene>
    <name evidence="10" type="ORF">ENV60_06560</name>
</gene>
<evidence type="ECO:0000256" key="7">
    <source>
        <dbReference type="ARBA" id="ARBA00023136"/>
    </source>
</evidence>
<feature type="transmembrane region" description="Helical" evidence="9">
    <location>
        <begin position="469"/>
        <end position="486"/>
    </location>
</feature>
<dbReference type="Pfam" id="PF01496">
    <property type="entry name" value="V_ATPase_I"/>
    <property type="match status" value="1"/>
</dbReference>
<accession>A0A7C4XMP9</accession>
<feature type="transmembrane region" description="Helical" evidence="9">
    <location>
        <begin position="344"/>
        <end position="371"/>
    </location>
</feature>
<evidence type="ECO:0000256" key="9">
    <source>
        <dbReference type="SAM" id="Phobius"/>
    </source>
</evidence>
<feature type="transmembrane region" description="Helical" evidence="9">
    <location>
        <begin position="521"/>
        <end position="538"/>
    </location>
</feature>
<comment type="similarity">
    <text evidence="2">Belongs to the V-ATPase 116 kDa subunit family.</text>
</comment>
<reference evidence="10" key="1">
    <citation type="journal article" date="2020" name="mSystems">
        <title>Genome- and Community-Level Interaction Insights into Carbon Utilization and Element Cycling Functions of Hydrothermarchaeota in Hydrothermal Sediment.</title>
        <authorList>
            <person name="Zhou Z."/>
            <person name="Liu Y."/>
            <person name="Xu W."/>
            <person name="Pan J."/>
            <person name="Luo Z.H."/>
            <person name="Li M."/>
        </authorList>
    </citation>
    <scope>NUCLEOTIDE SEQUENCE [LARGE SCALE GENOMIC DNA]</scope>
    <source>
        <strain evidence="10">SpSt-774</strain>
    </source>
</reference>
<dbReference type="EMBL" id="DTGZ01000122">
    <property type="protein sequence ID" value="HGV97940.1"/>
    <property type="molecule type" value="Genomic_DNA"/>
</dbReference>
<dbReference type="Gene3D" id="1.20.1460.20">
    <property type="match status" value="1"/>
</dbReference>
<sequence length="678" mass="78307">MAVVPVQKVVIVVLKQFKEEFLSRLQQAGIIHITELKESGSQASPLIERLNEAIAHLSTYRKKSPLEAFVNLKDQLTLKEFVETGRSYDFQKLLQKFSENRKEQEEIRNRILVLKNLISILQPWAPMGYSIKQLRDFKTVQAIPVIIRLEENYKKILEEIKNLPNSFERVNLFNQKIYGIFFVRNDDLAGLRKILIENGAEIVELPDFDEKPADLIKKFNYEIEEMEKNLKDLEETEKKLSREVFNLRVVYDHYYNELKKEEILTRLPETNTTVCIIGWVKKKDLKKLEEIINEQGFAVYEKTAPEPDEKPPVAIENSWWNRAYEMLVRLYSMPENKELDPTPFIALFFPVFFALCLTDAIYGVFLSLFSLFLMRKVKGDKSLLWILFSGGIVTIFTGSIVGGWAGDLFDLIGITFLKNLKNQLMLFDPLKDPMPFFYISIALGYIHVMMGVFLEVYDDLRNGEYARAIFENLTWFVLILCLPAYLLVLKITLLKILILLSIVGIVLFSNRTGFVPVIDQILWSLCLFLGLGILTKLLPSEFKYPVLILFLIEMVRFKYSKKIFLRAAWGLYNLYGITSFLSNILSYVRLMALGMVTGGIAMTVNKIAWMVVKIPVLGLFLAILILIGGHSFNIVINSLGGFIHTMRLHYIEFFGRFYAGGGKMFRPFGMETKYVEVK</sequence>
<comment type="caution">
    <text evidence="10">The sequence shown here is derived from an EMBL/GenBank/DDBJ whole genome shotgun (WGS) entry which is preliminary data.</text>
</comment>
<evidence type="ECO:0000256" key="2">
    <source>
        <dbReference type="ARBA" id="ARBA00009904"/>
    </source>
</evidence>
<evidence type="ECO:0000313" key="10">
    <source>
        <dbReference type="EMBL" id="HGV97940.1"/>
    </source>
</evidence>
<keyword evidence="7 9" id="KW-0472">Membrane</keyword>
<dbReference type="PANTHER" id="PTHR11629:SF63">
    <property type="entry name" value="V-TYPE PROTON ATPASE SUBUNIT A"/>
    <property type="match status" value="1"/>
</dbReference>
<evidence type="ECO:0000256" key="1">
    <source>
        <dbReference type="ARBA" id="ARBA00004141"/>
    </source>
</evidence>
<name>A0A7C4XMP9_UNCW3</name>
<keyword evidence="5 9" id="KW-1133">Transmembrane helix</keyword>
<evidence type="ECO:0000256" key="5">
    <source>
        <dbReference type="ARBA" id="ARBA00022989"/>
    </source>
</evidence>
<keyword evidence="6" id="KW-0406">Ion transport</keyword>
<evidence type="ECO:0000256" key="4">
    <source>
        <dbReference type="ARBA" id="ARBA00022692"/>
    </source>
</evidence>
<comment type="subcellular location">
    <subcellularLocation>
        <location evidence="1">Membrane</location>
        <topology evidence="1">Multi-pass membrane protein</topology>
    </subcellularLocation>
</comment>
<evidence type="ECO:0000256" key="3">
    <source>
        <dbReference type="ARBA" id="ARBA00022448"/>
    </source>
</evidence>
<keyword evidence="3" id="KW-0813">Transport</keyword>
<dbReference type="Gene3D" id="3.30.70.2170">
    <property type="match status" value="1"/>
</dbReference>
<dbReference type="GO" id="GO:0051117">
    <property type="term" value="F:ATPase binding"/>
    <property type="evidence" value="ECO:0007669"/>
    <property type="project" value="TreeGrafter"/>
</dbReference>
<protein>
    <submittedName>
        <fullName evidence="10">V-type ATP synthase subunit I</fullName>
    </submittedName>
</protein>
<keyword evidence="8" id="KW-0175">Coiled coil</keyword>
<dbReference type="GO" id="GO:0007035">
    <property type="term" value="P:vacuolar acidification"/>
    <property type="evidence" value="ECO:0007669"/>
    <property type="project" value="TreeGrafter"/>
</dbReference>
<organism evidence="10">
    <name type="scientific">candidate division WOR-3 bacterium</name>
    <dbReference type="NCBI Taxonomy" id="2052148"/>
    <lineage>
        <taxon>Bacteria</taxon>
        <taxon>Bacteria division WOR-3</taxon>
    </lineage>
</organism>
<feature type="coiled-coil region" evidence="8">
    <location>
        <begin position="216"/>
        <end position="243"/>
    </location>
</feature>
<dbReference type="GO" id="GO:0046961">
    <property type="term" value="F:proton-transporting ATPase activity, rotational mechanism"/>
    <property type="evidence" value="ECO:0007669"/>
    <property type="project" value="InterPro"/>
</dbReference>
<feature type="transmembrane region" description="Helical" evidence="9">
    <location>
        <begin position="436"/>
        <end position="457"/>
    </location>
</feature>
<dbReference type="GO" id="GO:0016471">
    <property type="term" value="C:vacuolar proton-transporting V-type ATPase complex"/>
    <property type="evidence" value="ECO:0007669"/>
    <property type="project" value="TreeGrafter"/>
</dbReference>
<feature type="transmembrane region" description="Helical" evidence="9">
    <location>
        <begin position="492"/>
        <end position="509"/>
    </location>
</feature>
<evidence type="ECO:0000256" key="6">
    <source>
        <dbReference type="ARBA" id="ARBA00023065"/>
    </source>
</evidence>
<dbReference type="InterPro" id="IPR002490">
    <property type="entry name" value="V-ATPase_116kDa_su"/>
</dbReference>